<dbReference type="EMBL" id="JAXGFP010000002">
    <property type="protein sequence ID" value="MEG3183516.1"/>
    <property type="molecule type" value="Genomic_DNA"/>
</dbReference>
<accession>A0ABU7YX76</accession>
<dbReference type="PANTHER" id="PTHR10151:SF120">
    <property type="entry name" value="BIS(5'-ADENOSYL)-TRIPHOSPHATASE"/>
    <property type="match status" value="1"/>
</dbReference>
<proteinExistence type="predicted"/>
<dbReference type="InterPro" id="IPR017850">
    <property type="entry name" value="Alkaline_phosphatase_core_sf"/>
</dbReference>
<keyword evidence="3" id="KW-1185">Reference proteome</keyword>
<name>A0ABU7YX76_9GAMM</name>
<dbReference type="SUPFAM" id="SSF53649">
    <property type="entry name" value="Alkaline phosphatase-like"/>
    <property type="match status" value="1"/>
</dbReference>
<organism evidence="2 3">
    <name type="scientific">Novilysobacter erysipheiresistens</name>
    <dbReference type="NCBI Taxonomy" id="1749332"/>
    <lineage>
        <taxon>Bacteria</taxon>
        <taxon>Pseudomonadati</taxon>
        <taxon>Pseudomonadota</taxon>
        <taxon>Gammaproteobacteria</taxon>
        <taxon>Lysobacterales</taxon>
        <taxon>Lysobacteraceae</taxon>
        <taxon>Novilysobacter</taxon>
    </lineage>
</organism>
<gene>
    <name evidence="2" type="ORF">SNE34_05785</name>
</gene>
<evidence type="ECO:0000256" key="1">
    <source>
        <dbReference type="SAM" id="MobiDB-lite"/>
    </source>
</evidence>
<dbReference type="CDD" id="cd16018">
    <property type="entry name" value="Enpp"/>
    <property type="match status" value="1"/>
</dbReference>
<dbReference type="InterPro" id="IPR002591">
    <property type="entry name" value="Phosphodiest/P_Trfase"/>
</dbReference>
<dbReference type="PANTHER" id="PTHR10151">
    <property type="entry name" value="ECTONUCLEOTIDE PYROPHOSPHATASE/PHOSPHODIESTERASE"/>
    <property type="match status" value="1"/>
</dbReference>
<dbReference type="Gene3D" id="3.30.1360.180">
    <property type="match status" value="1"/>
</dbReference>
<protein>
    <submittedName>
        <fullName evidence="2">Ectonucleotide pyrophosphatase/phosphodiesterase</fullName>
    </submittedName>
</protein>
<evidence type="ECO:0000313" key="3">
    <source>
        <dbReference type="Proteomes" id="UP001355056"/>
    </source>
</evidence>
<comment type="caution">
    <text evidence="2">The sequence shown here is derived from an EMBL/GenBank/DDBJ whole genome shotgun (WGS) entry which is preliminary data.</text>
</comment>
<dbReference type="Proteomes" id="UP001355056">
    <property type="component" value="Unassembled WGS sequence"/>
</dbReference>
<sequence>MLAACAAVPAGHPTTQPARAAAEPERASVLLVSIDGFRADYLDLGITPNLARIAATGVRAAWMNPSYPTLTFPNHYTLVTGLRPDRHGIVHNTMHDVALGAFSLGRPEAVGDGRWWGGEPVWVAAENAGLPTATMFWPGSEAAIDGVRPTRWRPFDSSLPAATRVDIVLGWLSEPTATRPRFATLYFDQLDHESHDHGPDSTEAHAAIRELDATIGRLLDGLAARGLDDAVNLVVVSDHGMATVEPGQVVAVEDMVAPRNARLVTAGQSVGFALLPGREAAAQAQLLGRHERYECWRKDALPDRWHYGAHLRVPPIVCQMDEGWDARPRERIANRPSTTTRGSHGFDPALPSMQAIFLARGPAFRKGTRLPAFDNVDVYPLLMALVGLQPAPNDGDADAMAALKPTK</sequence>
<dbReference type="Gene3D" id="3.40.720.10">
    <property type="entry name" value="Alkaline Phosphatase, subunit A"/>
    <property type="match status" value="1"/>
</dbReference>
<evidence type="ECO:0000313" key="2">
    <source>
        <dbReference type="EMBL" id="MEG3183516.1"/>
    </source>
</evidence>
<reference evidence="2 3" key="1">
    <citation type="journal article" date="2016" name="Int. J. Syst. Evol. Microbiol.">
        <title>Lysobacter erysipheiresistens sp. nov., an antagonist of powdery mildew, isolated from tobacco-cultivated soil.</title>
        <authorList>
            <person name="Xie B."/>
            <person name="Li T."/>
            <person name="Lin X."/>
            <person name="Wang C.J."/>
            <person name="Chen Y.J."/>
            <person name="Liu W.J."/>
            <person name="Zhao Z.W."/>
        </authorList>
    </citation>
    <scope>NUCLEOTIDE SEQUENCE [LARGE SCALE GENOMIC DNA]</scope>
    <source>
        <strain evidence="2 3">RS-LYSO-3</strain>
    </source>
</reference>
<dbReference type="Pfam" id="PF01663">
    <property type="entry name" value="Phosphodiest"/>
    <property type="match status" value="1"/>
</dbReference>
<feature type="region of interest" description="Disordered" evidence="1">
    <location>
        <begin position="1"/>
        <end position="21"/>
    </location>
</feature>